<protein>
    <submittedName>
        <fullName evidence="1">Uncharacterized protein</fullName>
    </submittedName>
</protein>
<keyword evidence="2" id="KW-1185">Reference proteome</keyword>
<comment type="caution">
    <text evidence="1">The sequence shown here is derived from an EMBL/GenBank/DDBJ whole genome shotgun (WGS) entry which is preliminary data.</text>
</comment>
<dbReference type="EMBL" id="MASW01000001">
    <property type="protein sequence ID" value="PXY32597.1"/>
    <property type="molecule type" value="Genomic_DNA"/>
</dbReference>
<accession>A0A2V4BB89</accession>
<name>A0A2V4BB89_9PSEU</name>
<evidence type="ECO:0000313" key="2">
    <source>
        <dbReference type="Proteomes" id="UP000249915"/>
    </source>
</evidence>
<organism evidence="1 2">
    <name type="scientific">Prauserella muralis</name>
    <dbReference type="NCBI Taxonomy" id="588067"/>
    <lineage>
        <taxon>Bacteria</taxon>
        <taxon>Bacillati</taxon>
        <taxon>Actinomycetota</taxon>
        <taxon>Actinomycetes</taxon>
        <taxon>Pseudonocardiales</taxon>
        <taxon>Pseudonocardiaceae</taxon>
        <taxon>Prauserella</taxon>
    </lineage>
</organism>
<sequence>MDGTPHQGFWVDEGAYDDYARRIDPTGDDVRTAADSHVAPHVELAGDGFSAMGAEAGFSGAYASRMRSLQERLGRLGGQWQQMGDAARRTSANYDAVEADQQATIARLGRELG</sequence>
<dbReference type="OrthoDB" id="3625451at2"/>
<dbReference type="RefSeq" id="WP_112280619.1">
    <property type="nucleotide sequence ID" value="NZ_MASW01000001.1"/>
</dbReference>
<reference evidence="1 2" key="1">
    <citation type="submission" date="2016-07" db="EMBL/GenBank/DDBJ databases">
        <title>Draft genome sequence of Prauserella muralis DSM 45305, isolated from a mould-covered wall in an indoor environment.</title>
        <authorList>
            <person name="Ruckert C."/>
            <person name="Albersmeier A."/>
            <person name="Jiang C.-L."/>
            <person name="Jiang Y."/>
            <person name="Kalinowski J."/>
            <person name="Schneider O."/>
            <person name="Winkler A."/>
            <person name="Zotchev S.B."/>
        </authorList>
    </citation>
    <scope>NUCLEOTIDE SEQUENCE [LARGE SCALE GENOMIC DNA]</scope>
    <source>
        <strain evidence="1 2">DSM 45305</strain>
    </source>
</reference>
<evidence type="ECO:0000313" key="1">
    <source>
        <dbReference type="EMBL" id="PXY32597.1"/>
    </source>
</evidence>
<gene>
    <name evidence="1" type="ORF">BAY60_10190</name>
</gene>
<proteinExistence type="predicted"/>
<dbReference type="AlphaFoldDB" id="A0A2V4BB89"/>
<dbReference type="Proteomes" id="UP000249915">
    <property type="component" value="Unassembled WGS sequence"/>
</dbReference>